<keyword evidence="2" id="KW-1003">Cell membrane</keyword>
<accession>A0ABW5B542</accession>
<dbReference type="Pfam" id="PF13396">
    <property type="entry name" value="PLDc_N"/>
    <property type="match status" value="1"/>
</dbReference>
<dbReference type="RefSeq" id="WP_380800224.1">
    <property type="nucleotide sequence ID" value="NZ_JBHUIV010000006.1"/>
</dbReference>
<evidence type="ECO:0000313" key="9">
    <source>
        <dbReference type="Proteomes" id="UP001597414"/>
    </source>
</evidence>
<dbReference type="Proteomes" id="UP001597414">
    <property type="component" value="Unassembled WGS sequence"/>
</dbReference>
<evidence type="ECO:0000256" key="5">
    <source>
        <dbReference type="ARBA" id="ARBA00023136"/>
    </source>
</evidence>
<protein>
    <submittedName>
        <fullName evidence="8">PLDc N-terminal domain-containing protein</fullName>
    </submittedName>
</protein>
<keyword evidence="3 6" id="KW-0812">Transmembrane</keyword>
<dbReference type="EMBL" id="JBHUIV010000006">
    <property type="protein sequence ID" value="MFD2200501.1"/>
    <property type="molecule type" value="Genomic_DNA"/>
</dbReference>
<keyword evidence="9" id="KW-1185">Reference proteome</keyword>
<comment type="caution">
    <text evidence="8">The sequence shown here is derived from an EMBL/GenBank/DDBJ whole genome shotgun (WGS) entry which is preliminary data.</text>
</comment>
<dbReference type="InterPro" id="IPR027379">
    <property type="entry name" value="CLS_N"/>
</dbReference>
<evidence type="ECO:0000256" key="2">
    <source>
        <dbReference type="ARBA" id="ARBA00022475"/>
    </source>
</evidence>
<evidence type="ECO:0000313" key="8">
    <source>
        <dbReference type="EMBL" id="MFD2200501.1"/>
    </source>
</evidence>
<name>A0ABW5B542_9BACT</name>
<keyword evidence="4 6" id="KW-1133">Transmembrane helix</keyword>
<organism evidence="8 9">
    <name type="scientific">Shivajiella indica</name>
    <dbReference type="NCBI Taxonomy" id="872115"/>
    <lineage>
        <taxon>Bacteria</taxon>
        <taxon>Pseudomonadati</taxon>
        <taxon>Bacteroidota</taxon>
        <taxon>Cytophagia</taxon>
        <taxon>Cytophagales</taxon>
        <taxon>Cyclobacteriaceae</taxon>
        <taxon>Shivajiella</taxon>
    </lineage>
</organism>
<evidence type="ECO:0000256" key="4">
    <source>
        <dbReference type="ARBA" id="ARBA00022989"/>
    </source>
</evidence>
<evidence type="ECO:0000256" key="6">
    <source>
        <dbReference type="SAM" id="Phobius"/>
    </source>
</evidence>
<feature type="domain" description="Cardiolipin synthase N-terminal" evidence="7">
    <location>
        <begin position="22"/>
        <end position="63"/>
    </location>
</feature>
<proteinExistence type="predicted"/>
<feature type="transmembrane region" description="Helical" evidence="6">
    <location>
        <begin position="6"/>
        <end position="31"/>
    </location>
</feature>
<feature type="transmembrane region" description="Helical" evidence="6">
    <location>
        <begin position="43"/>
        <end position="63"/>
    </location>
</feature>
<evidence type="ECO:0000256" key="1">
    <source>
        <dbReference type="ARBA" id="ARBA00004651"/>
    </source>
</evidence>
<keyword evidence="5 6" id="KW-0472">Membrane</keyword>
<reference evidence="9" key="1">
    <citation type="journal article" date="2019" name="Int. J. Syst. Evol. Microbiol.">
        <title>The Global Catalogue of Microorganisms (GCM) 10K type strain sequencing project: providing services to taxonomists for standard genome sequencing and annotation.</title>
        <authorList>
            <consortium name="The Broad Institute Genomics Platform"/>
            <consortium name="The Broad Institute Genome Sequencing Center for Infectious Disease"/>
            <person name="Wu L."/>
            <person name="Ma J."/>
        </authorList>
    </citation>
    <scope>NUCLEOTIDE SEQUENCE [LARGE SCALE GENOMIC DNA]</scope>
    <source>
        <strain evidence="9">KCTC 19812</strain>
    </source>
</reference>
<sequence>MNWIDSVFTLGILALIGLIYGIIWIIALVDMLKSSFKDQNMKLIWAVVLIFANPIGPIVYFILAKEQKNKPFEPDK</sequence>
<gene>
    <name evidence="8" type="ORF">ACFSKV_02910</name>
</gene>
<evidence type="ECO:0000259" key="7">
    <source>
        <dbReference type="Pfam" id="PF13396"/>
    </source>
</evidence>
<evidence type="ECO:0000256" key="3">
    <source>
        <dbReference type="ARBA" id="ARBA00022692"/>
    </source>
</evidence>
<comment type="subcellular location">
    <subcellularLocation>
        <location evidence="1">Cell membrane</location>
        <topology evidence="1">Multi-pass membrane protein</topology>
    </subcellularLocation>
</comment>